<reference evidence="9" key="1">
    <citation type="journal article" date="2019" name="Int. J. Syst. Evol. Microbiol.">
        <title>The Global Catalogue of Microorganisms (GCM) 10K type strain sequencing project: providing services to taxonomists for standard genome sequencing and annotation.</title>
        <authorList>
            <consortium name="The Broad Institute Genomics Platform"/>
            <consortium name="The Broad Institute Genome Sequencing Center for Infectious Disease"/>
            <person name="Wu L."/>
            <person name="Ma J."/>
        </authorList>
    </citation>
    <scope>NUCLEOTIDE SEQUENCE [LARGE SCALE GENOMIC DNA]</scope>
    <source>
        <strain evidence="9">YIM 94188</strain>
    </source>
</reference>
<evidence type="ECO:0000256" key="2">
    <source>
        <dbReference type="ARBA" id="ARBA00022475"/>
    </source>
</evidence>
<keyword evidence="2" id="KW-1003">Cell membrane</keyword>
<dbReference type="SMART" id="SM00849">
    <property type="entry name" value="Lactamase_B"/>
    <property type="match status" value="1"/>
</dbReference>
<evidence type="ECO:0000256" key="4">
    <source>
        <dbReference type="ARBA" id="ARBA00022989"/>
    </source>
</evidence>
<keyword evidence="9" id="KW-1185">Reference proteome</keyword>
<dbReference type="EMBL" id="JBHSNS010000010">
    <property type="protein sequence ID" value="MFC5730719.1"/>
    <property type="molecule type" value="Genomic_DNA"/>
</dbReference>
<comment type="caution">
    <text evidence="8">The sequence shown here is derived from an EMBL/GenBank/DDBJ whole genome shotgun (WGS) entry which is preliminary data.</text>
</comment>
<dbReference type="InterPro" id="IPR004477">
    <property type="entry name" value="ComEC_N"/>
</dbReference>
<keyword evidence="4 6" id="KW-1133">Transmembrane helix</keyword>
<evidence type="ECO:0000256" key="1">
    <source>
        <dbReference type="ARBA" id="ARBA00004651"/>
    </source>
</evidence>
<evidence type="ECO:0000259" key="7">
    <source>
        <dbReference type="SMART" id="SM00849"/>
    </source>
</evidence>
<dbReference type="PANTHER" id="PTHR30619">
    <property type="entry name" value="DNA INTERNALIZATION/COMPETENCE PROTEIN COMEC/REC2"/>
    <property type="match status" value="1"/>
</dbReference>
<evidence type="ECO:0000313" key="8">
    <source>
        <dbReference type="EMBL" id="MFC5730719.1"/>
    </source>
</evidence>
<sequence length="792" mass="80438">MRRRDLGMAPCTAGPARAGESHDLRMPALALAAWAGGIAAYLVGPPGGWCLVVLAAAGLLLGGAGRGRPPSARRRLAVGGLLLAAAIFTSTLLRHHAVSSGPLHALAAERATADLVATVVSDPRAVQGPWGALVVVRVRVETVTARGATHRLGGTVAVLGDPAWTEVSLGERVVAEGRLAPADNPDEAALLTGARPPVRIRGPDPWWRVTGAVRSSIRRAVAHRPPAQAGLVPALVVGDDAELSSEVEQDFRTTGLTHLTAVSGTNLTLVVGAVLLLARRLGVRGRWLTVVGILGIVGFVLLARTEPSVLRAAAMGTVGLFAFGPDGRRRGLRALAVAVVGLLLLTPALAVTAGFALSVLATGGIVLLGPPIAGALGRWLPPGVGEAIAVPTSAQLACTPVIAALSGEVSLVAVLANLLAGPMVGPATVLGLLGGLVGLVSPTAGRLLGTTAAWCVAWIVEVAERGAALPGASVGWGSGFAALTLLVALCVVVALMLPVLLRRPAVGAGVGVLMLVVVLGVPGRLWSSATFGWPPDGWVLVACDVGQGDALVVSAGPGTAIVVDAGPDGDTVDGCLDRLRIERVPLVVLTHFHADHVTGLEGILRGRRVAAVETSPVLDPPAGAGEVRRTTRRAGVPLTTAAYGVTRRYGDTTVQVVHPDIAGPVGGAGDGSSANDASVVLLVEAAGVRMLLTGDLEPPGQARLAGLLRDLDVDVLKVPHHGSAHQDDDWLASLRPELAVVSVGADNDYGHPAPGLLATLEAAGAEVLRTDESGDIAILVDERGRAVSLTRD</sequence>
<dbReference type="CDD" id="cd07731">
    <property type="entry name" value="ComA-like_MBL-fold"/>
    <property type="match status" value="1"/>
</dbReference>
<dbReference type="SUPFAM" id="SSF56281">
    <property type="entry name" value="Metallo-hydrolase/oxidoreductase"/>
    <property type="match status" value="1"/>
</dbReference>
<dbReference type="Gene3D" id="3.60.15.10">
    <property type="entry name" value="Ribonuclease Z/Hydroxyacylglutathione hydrolase-like"/>
    <property type="match status" value="1"/>
</dbReference>
<dbReference type="Pfam" id="PF00753">
    <property type="entry name" value="Lactamase_B"/>
    <property type="match status" value="1"/>
</dbReference>
<proteinExistence type="predicted"/>
<feature type="transmembrane region" description="Helical" evidence="6">
    <location>
        <begin position="334"/>
        <end position="361"/>
    </location>
</feature>
<feature type="transmembrane region" description="Helical" evidence="6">
    <location>
        <begin position="432"/>
        <end position="460"/>
    </location>
</feature>
<evidence type="ECO:0000256" key="5">
    <source>
        <dbReference type="ARBA" id="ARBA00023136"/>
    </source>
</evidence>
<accession>A0ABW0ZML8</accession>
<gene>
    <name evidence="8" type="ORF">ACFPQB_17490</name>
</gene>
<feature type="domain" description="Metallo-beta-lactamase" evidence="7">
    <location>
        <begin position="547"/>
        <end position="745"/>
    </location>
</feature>
<dbReference type="InterPro" id="IPR035681">
    <property type="entry name" value="ComA-like_MBL"/>
</dbReference>
<dbReference type="InterPro" id="IPR036866">
    <property type="entry name" value="RibonucZ/Hydroxyglut_hydro"/>
</dbReference>
<evidence type="ECO:0000256" key="6">
    <source>
        <dbReference type="SAM" id="Phobius"/>
    </source>
</evidence>
<feature type="transmembrane region" description="Helical" evidence="6">
    <location>
        <begin position="309"/>
        <end position="327"/>
    </location>
</feature>
<dbReference type="Proteomes" id="UP001596072">
    <property type="component" value="Unassembled WGS sequence"/>
</dbReference>
<evidence type="ECO:0000313" key="9">
    <source>
        <dbReference type="Proteomes" id="UP001596072"/>
    </source>
</evidence>
<dbReference type="PANTHER" id="PTHR30619:SF1">
    <property type="entry name" value="RECOMBINATION PROTEIN 2"/>
    <property type="match status" value="1"/>
</dbReference>
<feature type="transmembrane region" description="Helical" evidence="6">
    <location>
        <begin position="508"/>
        <end position="526"/>
    </location>
</feature>
<feature type="transmembrane region" description="Helical" evidence="6">
    <location>
        <begin position="480"/>
        <end position="501"/>
    </location>
</feature>
<comment type="subcellular location">
    <subcellularLocation>
        <location evidence="1">Cell membrane</location>
        <topology evidence="1">Multi-pass membrane protein</topology>
    </subcellularLocation>
</comment>
<organism evidence="8 9">
    <name type="scientific">Nocardioides vastitatis</name>
    <dbReference type="NCBI Taxonomy" id="2568655"/>
    <lineage>
        <taxon>Bacteria</taxon>
        <taxon>Bacillati</taxon>
        <taxon>Actinomycetota</taxon>
        <taxon>Actinomycetes</taxon>
        <taxon>Propionibacteriales</taxon>
        <taxon>Nocardioidaceae</taxon>
        <taxon>Nocardioides</taxon>
    </lineage>
</organism>
<protein>
    <submittedName>
        <fullName evidence="8">ComEC/Rec2 family competence protein</fullName>
    </submittedName>
</protein>
<name>A0ABW0ZML8_9ACTN</name>
<feature type="transmembrane region" description="Helical" evidence="6">
    <location>
        <begin position="34"/>
        <end position="64"/>
    </location>
</feature>
<evidence type="ECO:0000256" key="3">
    <source>
        <dbReference type="ARBA" id="ARBA00022692"/>
    </source>
</evidence>
<dbReference type="InterPro" id="IPR052159">
    <property type="entry name" value="Competence_DNA_uptake"/>
</dbReference>
<feature type="transmembrane region" description="Helical" evidence="6">
    <location>
        <begin position="76"/>
        <end position="93"/>
    </location>
</feature>
<dbReference type="Pfam" id="PF03772">
    <property type="entry name" value="Competence"/>
    <property type="match status" value="1"/>
</dbReference>
<feature type="transmembrane region" description="Helical" evidence="6">
    <location>
        <begin position="285"/>
        <end position="303"/>
    </location>
</feature>
<dbReference type="InterPro" id="IPR001279">
    <property type="entry name" value="Metallo-B-lactamas"/>
</dbReference>
<dbReference type="NCBIfam" id="TIGR00360">
    <property type="entry name" value="ComEC_N-term"/>
    <property type="match status" value="1"/>
</dbReference>
<feature type="transmembrane region" description="Helical" evidence="6">
    <location>
        <begin position="256"/>
        <end position="278"/>
    </location>
</feature>
<dbReference type="RefSeq" id="WP_240769583.1">
    <property type="nucleotide sequence ID" value="NZ_JBHSNS010000010.1"/>
</dbReference>
<keyword evidence="3 6" id="KW-0812">Transmembrane</keyword>
<keyword evidence="5 6" id="KW-0472">Membrane</keyword>